<feature type="compositionally biased region" description="Low complexity" evidence="5">
    <location>
        <begin position="24"/>
        <end position="35"/>
    </location>
</feature>
<dbReference type="PROSITE" id="PS51123">
    <property type="entry name" value="OMPA_2"/>
    <property type="match status" value="1"/>
</dbReference>
<evidence type="ECO:0000256" key="2">
    <source>
        <dbReference type="ARBA" id="ARBA00023136"/>
    </source>
</evidence>
<evidence type="ECO:0000313" key="7">
    <source>
        <dbReference type="EMBL" id="NER29539.1"/>
    </source>
</evidence>
<dbReference type="GO" id="GO:0009279">
    <property type="term" value="C:cell outer membrane"/>
    <property type="evidence" value="ECO:0007669"/>
    <property type="project" value="UniProtKB-SubCell"/>
</dbReference>
<dbReference type="CDD" id="cd07185">
    <property type="entry name" value="OmpA_C-like"/>
    <property type="match status" value="1"/>
</dbReference>
<feature type="region of interest" description="Disordered" evidence="5">
    <location>
        <begin position="24"/>
        <end position="54"/>
    </location>
</feature>
<evidence type="ECO:0000256" key="1">
    <source>
        <dbReference type="ARBA" id="ARBA00004442"/>
    </source>
</evidence>
<reference evidence="7" key="1">
    <citation type="submission" date="2019-11" db="EMBL/GenBank/DDBJ databases">
        <title>Genomic insights into an expanded diversity of filamentous marine cyanobacteria reveals the extraordinary biosynthetic potential of Moorea and Okeania.</title>
        <authorList>
            <person name="Ferreira Leao T."/>
            <person name="Wang M."/>
            <person name="Moss N."/>
            <person name="Da Silva R."/>
            <person name="Sanders J."/>
            <person name="Nurk S."/>
            <person name="Gurevich A."/>
            <person name="Humphrey G."/>
            <person name="Reher R."/>
            <person name="Zhu Q."/>
            <person name="Belda-Ferre P."/>
            <person name="Glukhov E."/>
            <person name="Rex R."/>
            <person name="Dorrestein P.C."/>
            <person name="Knight R."/>
            <person name="Pevzner P."/>
            <person name="Gerwick W.H."/>
            <person name="Gerwick L."/>
        </authorList>
    </citation>
    <scope>NUCLEOTIDE SEQUENCE</scope>
    <source>
        <strain evidence="7">SIO1C4</strain>
    </source>
</reference>
<dbReference type="SUPFAM" id="SSF103088">
    <property type="entry name" value="OmpA-like"/>
    <property type="match status" value="1"/>
</dbReference>
<evidence type="ECO:0000256" key="4">
    <source>
        <dbReference type="PROSITE-ProRule" id="PRU00473"/>
    </source>
</evidence>
<dbReference type="EMBL" id="JAAHFQ010000384">
    <property type="protein sequence ID" value="NER29539.1"/>
    <property type="molecule type" value="Genomic_DNA"/>
</dbReference>
<dbReference type="AlphaFoldDB" id="A0A6B3N8V6"/>
<accession>A0A6B3N8V6</accession>
<dbReference type="PANTHER" id="PTHR30329">
    <property type="entry name" value="STATOR ELEMENT OF FLAGELLAR MOTOR COMPLEX"/>
    <property type="match status" value="1"/>
</dbReference>
<name>A0A6B3N8V6_9CYAN</name>
<evidence type="ECO:0000259" key="6">
    <source>
        <dbReference type="PROSITE" id="PS51123"/>
    </source>
</evidence>
<evidence type="ECO:0000256" key="5">
    <source>
        <dbReference type="SAM" id="MobiDB-lite"/>
    </source>
</evidence>
<feature type="compositionally biased region" description="Polar residues" evidence="5">
    <location>
        <begin position="38"/>
        <end position="54"/>
    </location>
</feature>
<feature type="non-terminal residue" evidence="7">
    <location>
        <position position="1"/>
    </location>
</feature>
<dbReference type="Gene3D" id="3.30.1330.60">
    <property type="entry name" value="OmpA-like domain"/>
    <property type="match status" value="1"/>
</dbReference>
<evidence type="ECO:0000256" key="3">
    <source>
        <dbReference type="ARBA" id="ARBA00023237"/>
    </source>
</evidence>
<keyword evidence="3" id="KW-0998">Cell outer membrane</keyword>
<dbReference type="InterPro" id="IPR050330">
    <property type="entry name" value="Bact_OuterMem_StrucFunc"/>
</dbReference>
<sequence length="169" mass="18211">GKKIGASPREEAIDARLKAISLQLQAQQASGSDASPGPTGSTNQPAASSQTISSADKLKVTLPSDVLFEENSSTIRPDAGLILDKIVADLRNTPKSTIRIAVHTEVAAKAQENRKLSFSRAKAVEQYLASALDDQYRWLVIGYGETRPLVLNDTDANGRRNRRVEIAVD</sequence>
<comment type="subcellular location">
    <subcellularLocation>
        <location evidence="1">Cell outer membrane</location>
    </subcellularLocation>
</comment>
<dbReference type="InterPro" id="IPR006665">
    <property type="entry name" value="OmpA-like"/>
</dbReference>
<dbReference type="InterPro" id="IPR036737">
    <property type="entry name" value="OmpA-like_sf"/>
</dbReference>
<dbReference type="Pfam" id="PF00691">
    <property type="entry name" value="OmpA"/>
    <property type="match status" value="1"/>
</dbReference>
<organism evidence="7">
    <name type="scientific">Symploca sp. SIO1C4</name>
    <dbReference type="NCBI Taxonomy" id="2607765"/>
    <lineage>
        <taxon>Bacteria</taxon>
        <taxon>Bacillati</taxon>
        <taxon>Cyanobacteriota</taxon>
        <taxon>Cyanophyceae</taxon>
        <taxon>Coleofasciculales</taxon>
        <taxon>Coleofasciculaceae</taxon>
        <taxon>Symploca</taxon>
    </lineage>
</organism>
<keyword evidence="2 4" id="KW-0472">Membrane</keyword>
<gene>
    <name evidence="7" type="ORF">F6J89_18415</name>
</gene>
<dbReference type="PRINTS" id="PR01021">
    <property type="entry name" value="OMPADOMAIN"/>
</dbReference>
<dbReference type="PANTHER" id="PTHR30329:SF21">
    <property type="entry name" value="LIPOPROTEIN YIAD-RELATED"/>
    <property type="match status" value="1"/>
</dbReference>
<proteinExistence type="predicted"/>
<dbReference type="InterPro" id="IPR006664">
    <property type="entry name" value="OMP_bac"/>
</dbReference>
<protein>
    <submittedName>
        <fullName evidence="7">OmpA family protein</fullName>
    </submittedName>
</protein>
<comment type="caution">
    <text evidence="7">The sequence shown here is derived from an EMBL/GenBank/DDBJ whole genome shotgun (WGS) entry which is preliminary data.</text>
</comment>
<feature type="domain" description="OmpA-like" evidence="6">
    <location>
        <begin position="55"/>
        <end position="169"/>
    </location>
</feature>